<accession>A0A915WSS2</accession>
<proteinExistence type="predicted"/>
<dbReference type="RefSeq" id="WP_258393537.1">
    <property type="nucleotide sequence ID" value="NZ_AP019769.1"/>
</dbReference>
<gene>
    <name evidence="2" type="ORF">MJ1_0343</name>
</gene>
<dbReference type="AlphaFoldDB" id="A0A915WSS2"/>
<dbReference type="KEGG" id="naer:MJ1_0343"/>
<evidence type="ECO:0000313" key="2">
    <source>
        <dbReference type="EMBL" id="BBL45507.1"/>
    </source>
</evidence>
<keyword evidence="1" id="KW-0472">Membrane</keyword>
<dbReference type="EMBL" id="AP019769">
    <property type="protein sequence ID" value="BBL45507.1"/>
    <property type="molecule type" value="Genomic_DNA"/>
</dbReference>
<sequence length="212" mass="25836">MTETVIVKDNLPSSFSFILVDILSEIENKDILDQFLENLLKKENLIDAIKNNLYFFLIIFLTIILKTKITILNIDRKMIENKYDKILPNIQDKLERDMLKIIFDIDLLKYDYLEKFGLQEYIKKFFEKPELQKILIDKQLEIMILYLLYKKNKERVLKYDQYIKDLLNETDLSLWYLYDDLIDYVSDKEEREIEEILKKEDLKNMKFVEYEL</sequence>
<keyword evidence="1" id="KW-0812">Transmembrane</keyword>
<evidence type="ECO:0000313" key="3">
    <source>
        <dbReference type="Proteomes" id="UP001055553"/>
    </source>
</evidence>
<feature type="transmembrane region" description="Helical" evidence="1">
    <location>
        <begin position="53"/>
        <end position="74"/>
    </location>
</feature>
<organism evidence="2 3">
    <name type="scientific">Nanobdella aerobiophila</name>
    <dbReference type="NCBI Taxonomy" id="2586965"/>
    <lineage>
        <taxon>Archaea</taxon>
        <taxon>Nanobdellota</taxon>
        <taxon>Nanobdellia</taxon>
        <taxon>Nanobdellales</taxon>
        <taxon>Nanobdellaceae</taxon>
        <taxon>Nanobdella</taxon>
    </lineage>
</organism>
<reference evidence="3" key="1">
    <citation type="journal article" date="2022" name="Int. J. Syst. Evol. Microbiol.">
        <title>Nanobdella aerobiophila gen. nov., sp. nov., a thermoacidophilic, obligate ectosymbiotic archaeon, and proposal of Nanobdellaceae fam. nov., Nanobdellales ord. nov. and Nanobdellia class. nov.</title>
        <authorList>
            <person name="Kato S."/>
            <person name="Ogasawara A."/>
            <person name="Itoh T."/>
            <person name="Sakai H.D."/>
            <person name="Shimizu M."/>
            <person name="Yuki M."/>
            <person name="Kaneko M."/>
            <person name="Takashina T."/>
            <person name="Ohkuma M."/>
        </authorList>
    </citation>
    <scope>NUCLEOTIDE SEQUENCE [LARGE SCALE GENOMIC DNA]</scope>
    <source>
        <strain evidence="3">MJ1</strain>
    </source>
</reference>
<keyword evidence="3" id="KW-1185">Reference proteome</keyword>
<keyword evidence="1" id="KW-1133">Transmembrane helix</keyword>
<evidence type="ECO:0000256" key="1">
    <source>
        <dbReference type="SAM" id="Phobius"/>
    </source>
</evidence>
<dbReference type="GeneID" id="74568294"/>
<protein>
    <submittedName>
        <fullName evidence="2">Uncharacterized protein</fullName>
    </submittedName>
</protein>
<dbReference type="Proteomes" id="UP001055553">
    <property type="component" value="Chromosome"/>
</dbReference>
<name>A0A915WSS2_9ARCH</name>